<protein>
    <submittedName>
        <fullName evidence="3">X-Pro dipeptidyl-peptidase</fullName>
    </submittedName>
</protein>
<dbReference type="SUPFAM" id="SSF49785">
    <property type="entry name" value="Galactose-binding domain-like"/>
    <property type="match status" value="1"/>
</dbReference>
<dbReference type="InterPro" id="IPR005674">
    <property type="entry name" value="CocE/Ser_esterase"/>
</dbReference>
<dbReference type="RefSeq" id="WP_271218530.1">
    <property type="nucleotide sequence ID" value="NZ_BAAAVD010000010.1"/>
</dbReference>
<dbReference type="EMBL" id="BSEV01000007">
    <property type="protein sequence ID" value="GLK10085.1"/>
    <property type="molecule type" value="Genomic_DNA"/>
</dbReference>
<evidence type="ECO:0000313" key="4">
    <source>
        <dbReference type="Proteomes" id="UP001143474"/>
    </source>
</evidence>
<keyword evidence="1" id="KW-0378">Hydrolase</keyword>
<dbReference type="InterPro" id="IPR013736">
    <property type="entry name" value="Xaa-Pro_dipept_C"/>
</dbReference>
<dbReference type="GO" id="GO:0008239">
    <property type="term" value="F:dipeptidyl-peptidase activity"/>
    <property type="evidence" value="ECO:0007669"/>
    <property type="project" value="InterPro"/>
</dbReference>
<feature type="domain" description="Xaa-Pro dipeptidyl-peptidase C-terminal" evidence="2">
    <location>
        <begin position="294"/>
        <end position="492"/>
    </location>
</feature>
<evidence type="ECO:0000259" key="2">
    <source>
        <dbReference type="SMART" id="SM00939"/>
    </source>
</evidence>
<dbReference type="InterPro" id="IPR029058">
    <property type="entry name" value="AB_hydrolase_fold"/>
</dbReference>
<accession>A0A9W6I339</accession>
<reference evidence="3" key="1">
    <citation type="journal article" date="2014" name="Int. J. Syst. Evol. Microbiol.">
        <title>Complete genome sequence of Corynebacterium casei LMG S-19264T (=DSM 44701T), isolated from a smear-ripened cheese.</title>
        <authorList>
            <consortium name="US DOE Joint Genome Institute (JGI-PGF)"/>
            <person name="Walter F."/>
            <person name="Albersmeier A."/>
            <person name="Kalinowski J."/>
            <person name="Ruckert C."/>
        </authorList>
    </citation>
    <scope>NUCLEOTIDE SEQUENCE</scope>
    <source>
        <strain evidence="3">VKM Ac-2007</strain>
    </source>
</reference>
<evidence type="ECO:0000256" key="1">
    <source>
        <dbReference type="ARBA" id="ARBA00022801"/>
    </source>
</evidence>
<dbReference type="Pfam" id="PF02129">
    <property type="entry name" value="Peptidase_S15"/>
    <property type="match status" value="1"/>
</dbReference>
<reference evidence="3" key="2">
    <citation type="submission" date="2023-01" db="EMBL/GenBank/DDBJ databases">
        <authorList>
            <person name="Sun Q."/>
            <person name="Evtushenko L."/>
        </authorList>
    </citation>
    <scope>NUCLEOTIDE SEQUENCE</scope>
    <source>
        <strain evidence="3">VKM Ac-2007</strain>
    </source>
</reference>
<organism evidence="3 4">
    <name type="scientific">Streptosporangium carneum</name>
    <dbReference type="NCBI Taxonomy" id="47481"/>
    <lineage>
        <taxon>Bacteria</taxon>
        <taxon>Bacillati</taxon>
        <taxon>Actinomycetota</taxon>
        <taxon>Actinomycetes</taxon>
        <taxon>Streptosporangiales</taxon>
        <taxon>Streptosporangiaceae</taxon>
        <taxon>Streptosporangium</taxon>
    </lineage>
</organism>
<dbReference type="SUPFAM" id="SSF53474">
    <property type="entry name" value="alpha/beta-Hydrolases"/>
    <property type="match status" value="1"/>
</dbReference>
<dbReference type="Proteomes" id="UP001143474">
    <property type="component" value="Unassembled WGS sequence"/>
</dbReference>
<dbReference type="Gene3D" id="1.10.3020.10">
    <property type="entry name" value="alpha-amino acid ester hydrolase ( Helical cap domain)"/>
    <property type="match status" value="1"/>
</dbReference>
<sequence>MSRFNLRLPGWDGTSLALDAHLPEPSSWPVPTVVTRTPYGRGHHLAEGAGWVRRGFGYVVQDVRGRYDSDGVWECYRHERGDGAALADWIRAQEWSDGRLVGYGGSYSGYTAWALAVERPESVPAVVSMGPSMALHRTKFEDGVLRLAEHAAWWLERADGRVSRDGLTALLLGGDPGALARLPVVDLPDRLGTRLPRWAEVVRRGPDHRPEEEITERDLAALPTAGLHVGGWYDLLVDETLLHWRTVGAARSPRPPQRLIIGPWGHDLAFTGRTRHGDREHGPQSLLDLGATQVAWIRACLAGADPGPDLVLPVGGRSWLSWPAAGGESVLHAHPDGTLRTVPADAPPGAFVYDPSDPCPSLAPGADRRPLDGRPDVLRFGTPPLPAPLSFTSARVRLDVAAPADDVDWIVRLAEHTAEGQVFELARGRTGGSGRLALSPVWVSLPAGSRLRLEITGSDFPRLARSLGTGADRYTTTATATVHQRVNAARLVLETS</sequence>
<dbReference type="AlphaFoldDB" id="A0A9W6I339"/>
<dbReference type="NCBIfam" id="TIGR00976">
    <property type="entry name" value="CocE_NonD"/>
    <property type="match status" value="1"/>
</dbReference>
<evidence type="ECO:0000313" key="3">
    <source>
        <dbReference type="EMBL" id="GLK10085.1"/>
    </source>
</evidence>
<dbReference type="SMART" id="SM00939">
    <property type="entry name" value="PepX_C"/>
    <property type="match status" value="1"/>
</dbReference>
<name>A0A9W6I339_9ACTN</name>
<dbReference type="InterPro" id="IPR008979">
    <property type="entry name" value="Galactose-bd-like_sf"/>
</dbReference>
<proteinExistence type="predicted"/>
<comment type="caution">
    <text evidence="3">The sequence shown here is derived from an EMBL/GenBank/DDBJ whole genome shotgun (WGS) entry which is preliminary data.</text>
</comment>
<dbReference type="Gene3D" id="2.60.120.260">
    <property type="entry name" value="Galactose-binding domain-like"/>
    <property type="match status" value="1"/>
</dbReference>
<keyword evidence="4" id="KW-1185">Reference proteome</keyword>
<dbReference type="InterPro" id="IPR000383">
    <property type="entry name" value="Xaa-Pro-like_dom"/>
</dbReference>
<gene>
    <name evidence="3" type="ORF">GCM10017600_34910</name>
</gene>
<dbReference type="Gene3D" id="3.40.50.1820">
    <property type="entry name" value="alpha/beta hydrolase"/>
    <property type="match status" value="1"/>
</dbReference>